<evidence type="ECO:0000313" key="5">
    <source>
        <dbReference type="EMBL" id="WRP16894.1"/>
    </source>
</evidence>
<keyword evidence="6" id="KW-1185">Reference proteome</keyword>
<dbReference type="Proteomes" id="UP001332192">
    <property type="component" value="Chromosome"/>
</dbReference>
<keyword evidence="2" id="KW-0812">Transmembrane</keyword>
<name>A0ABZ1BVT4_9FIRM</name>
<dbReference type="PROSITE" id="PS51272">
    <property type="entry name" value="SLH"/>
    <property type="match status" value="1"/>
</dbReference>
<sequence length="314" mass="33242">MVRRALTIVLAVVVLAVGAPAAWAAEGGSFVDVPEGHWAYEAISNLAAAGLVEGYPDGTFGGSRTLTRYEAAMIFSRMLGRLENVIKQDVAGEVQGLSAQVAGDVSQRVMARATAEIQQSIMAAREALAQDLDRMVQEKLAAAEPKTVERVVVEKQPQVTERVVVERPFEVTDEVRAAIAAVVADQVQQQLSPERLQGLAADVAKSKEVSDAIDAAIQEKVGPVLGLQGLDVDVAALRGDVDAIRAVLDRRVEELSGSIAELSQRVTNLEQQAVAQGELASVSKEVQALRTANQRLTVALVIVGLLAVAGIVVK</sequence>
<feature type="coiled-coil region" evidence="1">
    <location>
        <begin position="245"/>
        <end position="272"/>
    </location>
</feature>
<keyword evidence="2" id="KW-1133">Transmembrane helix</keyword>
<organism evidence="5 6">
    <name type="scientific">Carboxydichorda subterranea</name>
    <dbReference type="NCBI Taxonomy" id="3109565"/>
    <lineage>
        <taxon>Bacteria</taxon>
        <taxon>Bacillati</taxon>
        <taxon>Bacillota</taxon>
        <taxon>Limnochordia</taxon>
        <taxon>Limnochordales</taxon>
        <taxon>Geochordaceae</taxon>
        <taxon>Carboxydichorda</taxon>
    </lineage>
</organism>
<evidence type="ECO:0000256" key="1">
    <source>
        <dbReference type="SAM" id="Coils"/>
    </source>
</evidence>
<keyword evidence="2" id="KW-0472">Membrane</keyword>
<evidence type="ECO:0000313" key="6">
    <source>
        <dbReference type="Proteomes" id="UP001332192"/>
    </source>
</evidence>
<accession>A0ABZ1BVT4</accession>
<feature type="transmembrane region" description="Helical" evidence="2">
    <location>
        <begin position="296"/>
        <end position="313"/>
    </location>
</feature>
<dbReference type="RefSeq" id="WP_324716166.1">
    <property type="nucleotide sequence ID" value="NZ_CP141615.1"/>
</dbReference>
<protein>
    <submittedName>
        <fullName evidence="5">S-layer homology domain-containing protein</fullName>
    </submittedName>
</protein>
<dbReference type="Pfam" id="PF00395">
    <property type="entry name" value="SLH"/>
    <property type="match status" value="1"/>
</dbReference>
<proteinExistence type="predicted"/>
<gene>
    <name evidence="5" type="ORF">U7230_12495</name>
</gene>
<dbReference type="Gene3D" id="1.20.5.1700">
    <property type="match status" value="1"/>
</dbReference>
<feature type="chain" id="PRO_5047431735" evidence="3">
    <location>
        <begin position="25"/>
        <end position="314"/>
    </location>
</feature>
<evidence type="ECO:0000259" key="4">
    <source>
        <dbReference type="PROSITE" id="PS51272"/>
    </source>
</evidence>
<dbReference type="EMBL" id="CP141615">
    <property type="protein sequence ID" value="WRP16894.1"/>
    <property type="molecule type" value="Genomic_DNA"/>
</dbReference>
<dbReference type="InterPro" id="IPR051465">
    <property type="entry name" value="Cell_Envelope_Struct_Comp"/>
</dbReference>
<evidence type="ECO:0000256" key="2">
    <source>
        <dbReference type="SAM" id="Phobius"/>
    </source>
</evidence>
<dbReference type="PANTHER" id="PTHR43308">
    <property type="entry name" value="OUTER MEMBRANE PROTEIN ALPHA-RELATED"/>
    <property type="match status" value="1"/>
</dbReference>
<dbReference type="InterPro" id="IPR001119">
    <property type="entry name" value="SLH_dom"/>
</dbReference>
<feature type="domain" description="SLH" evidence="4">
    <location>
        <begin position="26"/>
        <end position="89"/>
    </location>
</feature>
<dbReference type="PANTHER" id="PTHR43308:SF1">
    <property type="entry name" value="OUTER MEMBRANE PROTEIN ALPHA"/>
    <property type="match status" value="1"/>
</dbReference>
<keyword evidence="3" id="KW-0732">Signal</keyword>
<evidence type="ECO:0000256" key="3">
    <source>
        <dbReference type="SAM" id="SignalP"/>
    </source>
</evidence>
<reference evidence="5 6" key="1">
    <citation type="journal article" date="2024" name="Front. Microbiol.">
        <title>Novel thermophilic genera Geochorda gen. nov. and Carboxydochorda gen. nov. from the deep terrestrial subsurface reveal the ecophysiological diversity in the class Limnochordia.</title>
        <authorList>
            <person name="Karnachuk O.V."/>
            <person name="Lukina A.P."/>
            <person name="Avakyan M.R."/>
            <person name="Kadnikov V.V."/>
            <person name="Begmatov S."/>
            <person name="Beletsky A.V."/>
            <person name="Vlasova K.G."/>
            <person name="Novikov A.A."/>
            <person name="Shcherbakova V.A."/>
            <person name="Mardanov A.V."/>
            <person name="Ravin N.V."/>
        </authorList>
    </citation>
    <scope>NUCLEOTIDE SEQUENCE [LARGE SCALE GENOMIC DNA]</scope>
    <source>
        <strain evidence="5 6">L945</strain>
    </source>
</reference>
<keyword evidence="1" id="KW-0175">Coiled coil</keyword>
<feature type="signal peptide" evidence="3">
    <location>
        <begin position="1"/>
        <end position="24"/>
    </location>
</feature>